<keyword evidence="2" id="KW-0175">Coiled coil</keyword>
<accession>A0A8K0HVR6</accession>
<sequence>MDEAQEILLSSLNGSGVFLPAGVSCIKDLAPDALVSICAQSLRLLDDDESSPSFPTSLPESTVERFEICAGIASAVKSLGYRGDLSFHQFLYPSYDDSYKLVRFLVERLSESSEGTRARENTATKSTLGSGEVTGDIHGDTLEKLKEKEDKLGESQSEGNFPCERRSLRESHKRIAEPSEMVAEEICSDALLDTNAVPGQSGGSAEIGTLCSERIESSEIKSHCRKDGVEDVPKKSINSEKELCVDGENMTQTDKYVAELEQKLASLQEQLSKLRNKSEGLKNQEKMMMEAKQVKALEVQSLESEHELLKAAMEMALDEQHSVGFYIEKLNEQVEAKRQSLMELESQWNDLKQTLERRQMKEEQSPYAEKSSVQEKLIKLKEIERETEATVSDIRKREDEHAKLLLELEKLPKTSSRKSYIQRITEITKNSWKQDADIDRIIKETRELQLESNSIQERLHRTYAVVEETVFRLLIPAKNLVYILATTVITSAAFSSTITDGYKGREVERWKSCGVLCIVTSILLKEQNGSSKDSVVMGKVGFNFPVALSLIHYATAWFLMAIFSALSLLPASPPSKSTPYSSLFVLGAVMSLSTGLANISLKHNSVGFYQMAKIAVTPTIALAEFMLFRKKVSFQKVITLAVVSIGVAIATVTDLEFNFFGACVALAWIVPSAVNKILWSNMQQKGNWTALALMWKTTPITIFFFMALMPLLDPPGILSYNWNLNNTTAIIISALFGFLLQWSGALALGATSALSHVVLGQFKTCVIMLGGYLFFNSDPGVISLCGAVTALCGMSVYTYLNMQGSKEPGTASKQLLSKQNSFNQKPKTDFDSTASKQLLPQQNSFTLRSKIDFDSASKQPLLKQNSISLKPKTIIDSEAPDVNITDDPV</sequence>
<feature type="transmembrane region" description="Helical" evidence="4">
    <location>
        <begin position="757"/>
        <end position="775"/>
    </location>
</feature>
<dbReference type="OrthoDB" id="10266736at2759"/>
<evidence type="ECO:0000313" key="8">
    <source>
        <dbReference type="EMBL" id="KAG1327435.1"/>
    </source>
</evidence>
<dbReference type="InterPro" id="IPR048349">
    <property type="entry name" value="CCDC22_N"/>
</dbReference>
<dbReference type="EMBL" id="CM017872">
    <property type="protein sequence ID" value="KAG1327435.1"/>
    <property type="molecule type" value="Genomic_DNA"/>
</dbReference>
<feature type="domain" description="CCDC22 coiled-coil" evidence="6">
    <location>
        <begin position="248"/>
        <end position="472"/>
    </location>
</feature>
<feature type="domain" description="Sugar phosphate transporter" evidence="5">
    <location>
        <begin position="542"/>
        <end position="797"/>
    </location>
</feature>
<evidence type="ECO:0000256" key="2">
    <source>
        <dbReference type="SAM" id="Coils"/>
    </source>
</evidence>
<proteinExistence type="inferred from homology"/>
<reference evidence="8" key="1">
    <citation type="journal article" date="2017" name="Gigascience">
        <title>The genome draft of coconut (Cocos nucifera).</title>
        <authorList>
            <person name="Xiao Y."/>
            <person name="Xu P."/>
            <person name="Fan H."/>
            <person name="Baudouin L."/>
            <person name="Xia W."/>
            <person name="Bocs S."/>
            <person name="Xu J."/>
            <person name="Li Q."/>
            <person name="Guo A."/>
            <person name="Zhou L."/>
            <person name="Li J."/>
            <person name="Wu Y."/>
            <person name="Ma Z."/>
            <person name="Armero A."/>
            <person name="Issali A.E."/>
            <person name="Liu N."/>
            <person name="Peng M."/>
            <person name="Yang Y."/>
        </authorList>
    </citation>
    <scope>NUCLEOTIDE SEQUENCE</scope>
    <source>
        <tissue evidence="8">Spear leaf of Hainan Tall coconut</tissue>
    </source>
</reference>
<feature type="transmembrane region" description="Helical" evidence="4">
    <location>
        <begin position="659"/>
        <end position="678"/>
    </location>
</feature>
<dbReference type="InterPro" id="IPR004853">
    <property type="entry name" value="Sugar_P_trans_dom"/>
</dbReference>
<dbReference type="GO" id="GO:0097602">
    <property type="term" value="F:cullin family protein binding"/>
    <property type="evidence" value="ECO:0007669"/>
    <property type="project" value="TreeGrafter"/>
</dbReference>
<feature type="transmembrane region" description="Helical" evidence="4">
    <location>
        <begin position="690"/>
        <end position="709"/>
    </location>
</feature>
<keyword evidence="4" id="KW-1133">Transmembrane helix</keyword>
<evidence type="ECO:0000256" key="3">
    <source>
        <dbReference type="SAM" id="MobiDB-lite"/>
    </source>
</evidence>
<dbReference type="PANTHER" id="PTHR15668:SF4">
    <property type="entry name" value="COILED-COIL DOMAIN-CONTAINING PROTEIN 22"/>
    <property type="match status" value="1"/>
</dbReference>
<feature type="transmembrane region" description="Helical" evidence="4">
    <location>
        <begin position="729"/>
        <end position="750"/>
    </location>
</feature>
<feature type="region of interest" description="Disordered" evidence="3">
    <location>
        <begin position="113"/>
        <end position="138"/>
    </location>
</feature>
<keyword evidence="9" id="KW-1185">Reference proteome</keyword>
<evidence type="ECO:0000313" key="9">
    <source>
        <dbReference type="Proteomes" id="UP000797356"/>
    </source>
</evidence>
<feature type="transmembrane region" description="Helical" evidence="4">
    <location>
        <begin position="634"/>
        <end position="653"/>
    </location>
</feature>
<feature type="coiled-coil region" evidence="2">
    <location>
        <begin position="250"/>
        <end position="354"/>
    </location>
</feature>
<feature type="transmembrane region" description="Helical" evidence="4">
    <location>
        <begin position="781"/>
        <end position="800"/>
    </location>
</feature>
<comment type="similarity">
    <text evidence="1">Belongs to the CCDC22 family.</text>
</comment>
<comment type="caution">
    <text evidence="8">The sequence shown here is derived from an EMBL/GenBank/DDBJ whole genome shotgun (WGS) entry which is preliminary data.</text>
</comment>
<evidence type="ECO:0000259" key="5">
    <source>
        <dbReference type="Pfam" id="PF03151"/>
    </source>
</evidence>
<dbReference type="Pfam" id="PF03151">
    <property type="entry name" value="TPT"/>
    <property type="match status" value="1"/>
</dbReference>
<name>A0A8K0HVR6_COCNU</name>
<dbReference type="Proteomes" id="UP000797356">
    <property type="component" value="Chromosome 1"/>
</dbReference>
<organism evidence="8 9">
    <name type="scientific">Cocos nucifera</name>
    <name type="common">Coconut palm</name>
    <dbReference type="NCBI Taxonomy" id="13894"/>
    <lineage>
        <taxon>Eukaryota</taxon>
        <taxon>Viridiplantae</taxon>
        <taxon>Streptophyta</taxon>
        <taxon>Embryophyta</taxon>
        <taxon>Tracheophyta</taxon>
        <taxon>Spermatophyta</taxon>
        <taxon>Magnoliopsida</taxon>
        <taxon>Liliopsida</taxon>
        <taxon>Arecaceae</taxon>
        <taxon>Arecoideae</taxon>
        <taxon>Cocoseae</taxon>
        <taxon>Attaleinae</taxon>
        <taxon>Cocos</taxon>
    </lineage>
</organism>
<dbReference type="AlphaFoldDB" id="A0A8K0HVR6"/>
<dbReference type="Pfam" id="PF05667">
    <property type="entry name" value="CCDC22_CC"/>
    <property type="match status" value="1"/>
</dbReference>
<evidence type="ECO:0000259" key="7">
    <source>
        <dbReference type="Pfam" id="PF21674"/>
    </source>
</evidence>
<dbReference type="InterPro" id="IPR008530">
    <property type="entry name" value="CCDC22"/>
</dbReference>
<dbReference type="PANTHER" id="PTHR15668">
    <property type="entry name" value="JM1 PROTEIN"/>
    <property type="match status" value="1"/>
</dbReference>
<feature type="transmembrane region" description="Helical" evidence="4">
    <location>
        <begin position="583"/>
        <end position="601"/>
    </location>
</feature>
<keyword evidence="4" id="KW-0472">Membrane</keyword>
<feature type="compositionally biased region" description="Basic and acidic residues" evidence="3">
    <location>
        <begin position="113"/>
        <end position="122"/>
    </location>
</feature>
<evidence type="ECO:0000259" key="6">
    <source>
        <dbReference type="Pfam" id="PF05667"/>
    </source>
</evidence>
<gene>
    <name evidence="8" type="ORF">COCNU_01G013690</name>
</gene>
<evidence type="ECO:0000256" key="4">
    <source>
        <dbReference type="SAM" id="Phobius"/>
    </source>
</evidence>
<keyword evidence="4" id="KW-0812">Transmembrane</keyword>
<feature type="domain" description="CCDC22 N-terminal" evidence="7">
    <location>
        <begin position="1"/>
        <end position="110"/>
    </location>
</feature>
<dbReference type="Pfam" id="PF21674">
    <property type="entry name" value="CCDC22_N"/>
    <property type="match status" value="1"/>
</dbReference>
<reference evidence="8" key="2">
    <citation type="submission" date="2019-07" db="EMBL/GenBank/DDBJ databases">
        <authorList>
            <person name="Yang Y."/>
            <person name="Bocs S."/>
            <person name="Baudouin L."/>
        </authorList>
    </citation>
    <scope>NUCLEOTIDE SEQUENCE</scope>
    <source>
        <tissue evidence="8">Spear leaf of Hainan Tall coconut</tissue>
    </source>
</reference>
<dbReference type="InterPro" id="IPR048348">
    <property type="entry name" value="CCDC22_CC"/>
</dbReference>
<dbReference type="GO" id="GO:2000060">
    <property type="term" value="P:positive regulation of ubiquitin-dependent protein catabolic process"/>
    <property type="evidence" value="ECO:0007669"/>
    <property type="project" value="TreeGrafter"/>
</dbReference>
<feature type="transmembrane region" description="Helical" evidence="4">
    <location>
        <begin position="550"/>
        <end position="571"/>
    </location>
</feature>
<evidence type="ECO:0000256" key="1">
    <source>
        <dbReference type="ARBA" id="ARBA00006438"/>
    </source>
</evidence>
<protein>
    <submittedName>
        <fullName evidence="8">Putative coiled-coil domain-containing protein 22</fullName>
    </submittedName>
</protein>